<dbReference type="PANTHER" id="PTHR11960:SF18">
    <property type="entry name" value="EUKARYOTIC TRANSLATION INITIATION FACTOR 4E HOMOLOGOUS PROTEIN, ISOFORM B"/>
    <property type="match status" value="1"/>
</dbReference>
<dbReference type="RefSeq" id="XP_069232744.1">
    <property type="nucleotide sequence ID" value="XM_069370126.1"/>
</dbReference>
<dbReference type="Pfam" id="PF01652">
    <property type="entry name" value="IF4E"/>
    <property type="match status" value="1"/>
</dbReference>
<comment type="similarity">
    <text evidence="1">Belongs to the eukaryotic initiation factor 4E family.</text>
</comment>
<evidence type="ECO:0008006" key="5">
    <source>
        <dbReference type="Google" id="ProtNLM"/>
    </source>
</evidence>
<dbReference type="InterPro" id="IPR023398">
    <property type="entry name" value="TIF_eIF4e-like"/>
</dbReference>
<dbReference type="GO" id="GO:0000340">
    <property type="term" value="F:RNA 7-methylguanosine cap binding"/>
    <property type="evidence" value="ECO:0007669"/>
    <property type="project" value="TreeGrafter"/>
</dbReference>
<feature type="compositionally biased region" description="Basic and acidic residues" evidence="2">
    <location>
        <begin position="314"/>
        <end position="326"/>
    </location>
</feature>
<feature type="compositionally biased region" description="Basic and acidic residues" evidence="2">
    <location>
        <begin position="109"/>
        <end position="124"/>
    </location>
</feature>
<protein>
    <recommendedName>
        <fullName evidence="5">IF4E-domain-containing protein</fullName>
    </recommendedName>
</protein>
<dbReference type="FunFam" id="3.30.760.10:FF:000015">
    <property type="entry name" value="Translation initiation factor eIF4E3, putative"/>
    <property type="match status" value="1"/>
</dbReference>
<dbReference type="GeneID" id="96002964"/>
<feature type="region of interest" description="Disordered" evidence="2">
    <location>
        <begin position="1"/>
        <end position="76"/>
    </location>
</feature>
<reference evidence="3 4" key="1">
    <citation type="journal article" date="2020" name="Microbiol. Resour. Announc.">
        <title>Draft Genome Sequence of a Cladosporium Species Isolated from the Mesophotic Ascidian Didemnum maculosum.</title>
        <authorList>
            <person name="Gioti A."/>
            <person name="Siaperas R."/>
            <person name="Nikolaivits E."/>
            <person name="Le Goff G."/>
            <person name="Ouazzani J."/>
            <person name="Kotoulas G."/>
            <person name="Topakas E."/>
        </authorList>
    </citation>
    <scope>NUCLEOTIDE SEQUENCE [LARGE SCALE GENOMIC DNA]</scope>
    <source>
        <strain evidence="3 4">TM138-S3</strain>
    </source>
</reference>
<proteinExistence type="inferred from homology"/>
<dbReference type="Gene3D" id="3.30.760.10">
    <property type="entry name" value="RNA Cap, Translation Initiation Factor Eif4e"/>
    <property type="match status" value="1"/>
</dbReference>
<dbReference type="GO" id="GO:0003743">
    <property type="term" value="F:translation initiation factor activity"/>
    <property type="evidence" value="ECO:0007669"/>
    <property type="project" value="UniProtKB-KW"/>
</dbReference>
<dbReference type="GO" id="GO:0016281">
    <property type="term" value="C:eukaryotic translation initiation factor 4F complex"/>
    <property type="evidence" value="ECO:0007669"/>
    <property type="project" value="TreeGrafter"/>
</dbReference>
<dbReference type="PROSITE" id="PS00813">
    <property type="entry name" value="IF4E"/>
    <property type="match status" value="1"/>
</dbReference>
<name>A0AB34L2S9_9PEZI</name>
<accession>A0AB34L2S9</accession>
<feature type="compositionally biased region" description="Low complexity" evidence="2">
    <location>
        <begin position="64"/>
        <end position="76"/>
    </location>
</feature>
<organism evidence="3 4">
    <name type="scientific">Cladosporium halotolerans</name>
    <dbReference type="NCBI Taxonomy" id="1052096"/>
    <lineage>
        <taxon>Eukaryota</taxon>
        <taxon>Fungi</taxon>
        <taxon>Dikarya</taxon>
        <taxon>Ascomycota</taxon>
        <taxon>Pezizomycotina</taxon>
        <taxon>Dothideomycetes</taxon>
        <taxon>Dothideomycetidae</taxon>
        <taxon>Cladosporiales</taxon>
        <taxon>Cladosporiaceae</taxon>
        <taxon>Cladosporium</taxon>
    </lineage>
</organism>
<sequence length="350" mass="38898">MAQKDDNSPSSLWTRRSNSSKLSLSMNKGDPSNSRENSDSTKRFGNTASGHSKGGSFNPIGHIPTSAVSSPTASGSSAFGLGSGAFASFGASGKTPKTPGTAFDFGKVGGDKKETDKEERDSSKRPAARKQQSALQTPVQEAPNKELTQPWPLRYSWIVYYRPPTNKNSDYEKSMKPLCRVATAQNFWTVYKHLKRPSLLPAVSDYHFFKEGIRPVWEDEENKRGGKWIMRLKKGIADRYWENLLLALIGDQFAEAGEEVCGAVVSVRSGEDVFSIWTKNDGGRNVKIRETLKRVLDLPADTVLQWKSHDDSITQRHAVDQARQEKNQQSASRRNTMAQKQEKPEDEGKA</sequence>
<dbReference type="EMBL" id="JAAQHG020000004">
    <property type="protein sequence ID" value="KAL1589639.1"/>
    <property type="molecule type" value="Genomic_DNA"/>
</dbReference>
<keyword evidence="4" id="KW-1185">Reference proteome</keyword>
<evidence type="ECO:0000313" key="3">
    <source>
        <dbReference type="EMBL" id="KAL1589639.1"/>
    </source>
</evidence>
<evidence type="ECO:0000313" key="4">
    <source>
        <dbReference type="Proteomes" id="UP000803884"/>
    </source>
</evidence>
<evidence type="ECO:0000256" key="1">
    <source>
        <dbReference type="RuleBase" id="RU004374"/>
    </source>
</evidence>
<dbReference type="InterPro" id="IPR019770">
    <property type="entry name" value="TIF_eIF_4E_CS"/>
</dbReference>
<dbReference type="InterPro" id="IPR001040">
    <property type="entry name" value="TIF_eIF_4E"/>
</dbReference>
<feature type="region of interest" description="Disordered" evidence="2">
    <location>
        <begin position="314"/>
        <end position="350"/>
    </location>
</feature>
<dbReference type="Proteomes" id="UP000803884">
    <property type="component" value="Unassembled WGS sequence"/>
</dbReference>
<dbReference type="SUPFAM" id="SSF55418">
    <property type="entry name" value="eIF4e-like"/>
    <property type="match status" value="1"/>
</dbReference>
<keyword evidence="1" id="KW-0396">Initiation factor</keyword>
<dbReference type="AlphaFoldDB" id="A0AB34L2S9"/>
<feature type="compositionally biased region" description="Low complexity" evidence="2">
    <location>
        <begin position="15"/>
        <end position="28"/>
    </location>
</feature>
<feature type="compositionally biased region" description="Polar residues" evidence="2">
    <location>
        <begin position="327"/>
        <end position="339"/>
    </location>
</feature>
<feature type="region of interest" description="Disordered" evidence="2">
    <location>
        <begin position="91"/>
        <end position="146"/>
    </location>
</feature>
<comment type="caution">
    <text evidence="3">The sequence shown here is derived from an EMBL/GenBank/DDBJ whole genome shotgun (WGS) entry which is preliminary data.</text>
</comment>
<gene>
    <name evidence="3" type="ORF">WHR41_01520</name>
</gene>
<keyword evidence="1" id="KW-0648">Protein biosynthesis</keyword>
<dbReference type="PANTHER" id="PTHR11960">
    <property type="entry name" value="EUKARYOTIC TRANSLATION INITIATION FACTOR 4E RELATED"/>
    <property type="match status" value="1"/>
</dbReference>
<evidence type="ECO:0000256" key="2">
    <source>
        <dbReference type="SAM" id="MobiDB-lite"/>
    </source>
</evidence>
<feature type="compositionally biased region" description="Basic and acidic residues" evidence="2">
    <location>
        <begin position="340"/>
        <end position="350"/>
    </location>
</feature>
<keyword evidence="1" id="KW-0694">RNA-binding</keyword>
<feature type="compositionally biased region" description="Polar residues" evidence="2">
    <location>
        <begin position="130"/>
        <end position="139"/>
    </location>
</feature>